<organism evidence="10 11">
    <name type="scientific">Weissella oryzae (strain DSM 25784 / JCM 18191 / LMG 30913 / SG25)</name>
    <dbReference type="NCBI Taxonomy" id="1329250"/>
    <lineage>
        <taxon>Bacteria</taxon>
        <taxon>Bacillati</taxon>
        <taxon>Bacillota</taxon>
        <taxon>Bacilli</taxon>
        <taxon>Lactobacillales</taxon>
        <taxon>Lactobacillaceae</taxon>
        <taxon>Weissella</taxon>
    </lineage>
</organism>
<comment type="cofactor">
    <cofactor evidence="2">
        <name>Mg(2+)</name>
        <dbReference type="ChEBI" id="CHEBI:18420"/>
    </cofactor>
</comment>
<name>A0A069CSL4_WEIOS</name>
<dbReference type="InterPro" id="IPR052170">
    <property type="entry name" value="M29_Exopeptidase"/>
</dbReference>
<dbReference type="Proteomes" id="UP000030643">
    <property type="component" value="Unassembled WGS sequence"/>
</dbReference>
<evidence type="ECO:0000256" key="7">
    <source>
        <dbReference type="ARBA" id="ARBA00022723"/>
    </source>
</evidence>
<dbReference type="SUPFAM" id="SSF144052">
    <property type="entry name" value="Thermophilic metalloprotease-like"/>
    <property type="match status" value="1"/>
</dbReference>
<reference evidence="11" key="1">
    <citation type="journal article" date="2014" name="Genome Announc.">
        <title>Draft genome sequence of Weissella oryzae SG25T, isolated from fermented rice grains.</title>
        <authorList>
            <person name="Tanizawa Y."/>
            <person name="Fujisawa T."/>
            <person name="Mochizuki T."/>
            <person name="Kaminuma E."/>
            <person name="Suzuki Y."/>
            <person name="Nakamura Y."/>
            <person name="Tohno M."/>
        </authorList>
    </citation>
    <scope>NUCLEOTIDE SEQUENCE [LARGE SCALE GENOMIC DNA]</scope>
    <source>
        <strain evidence="11">DSM 25784 / JCM 18191 / LMG 30913 / SG25</strain>
    </source>
</reference>
<evidence type="ECO:0000256" key="3">
    <source>
        <dbReference type="ARBA" id="ARBA00001947"/>
    </source>
</evidence>
<sequence length="411" mass="45404">MLENLNQYLEKYAEVITSIGVNVQPGQDIIVYAQIDQSPLVHEIQRAAYQRGANNVMVEWQDTTTVRNFLNHAREADLTSQPAWLTIRAEELMGRSTSRISIISEDPDGLASVDADRVSAYQQSYQRAVKAVREATMNNDVSWLVVAAAGQKWAQKVFPEMEASAAQDRLWLEIFKATRIDLQHDAITAWQDHIKQLKHKATWLNEQNFKALHFQSPRTDLIVGLAKNHLWEAADSVDKAGNLFVANMPTEEVFTSPDRQHITGHVKATKPLSYAGVLINDIELTFVDGQVTKAQASSGEAVLKQLLATDAGASSLGEVSLVPDPSPISQSGIIFYNTLFDENASDHLALGAAYPFNVKNGTQLNEAQRSALGQNNSLVHVDFMVGSADMNVDGLTFDDQTVPVFRNGDWA</sequence>
<dbReference type="PANTHER" id="PTHR34448:SF3">
    <property type="entry name" value="AMINOPEPTIDASE AMPS"/>
    <property type="match status" value="1"/>
</dbReference>
<dbReference type="Gene3D" id="3.40.1830.10">
    <property type="entry name" value="Thermophilic metalloprotease (M29)"/>
    <property type="match status" value="1"/>
</dbReference>
<dbReference type="InterPro" id="IPR000787">
    <property type="entry name" value="Peptidase_M29"/>
</dbReference>
<protein>
    <submittedName>
        <fullName evidence="10">Leucyl aminopeptidase</fullName>
    </submittedName>
</protein>
<evidence type="ECO:0000256" key="6">
    <source>
        <dbReference type="ARBA" id="ARBA00022670"/>
    </source>
</evidence>
<evidence type="ECO:0000256" key="2">
    <source>
        <dbReference type="ARBA" id="ARBA00001946"/>
    </source>
</evidence>
<evidence type="ECO:0000256" key="9">
    <source>
        <dbReference type="ARBA" id="ARBA00023049"/>
    </source>
</evidence>
<keyword evidence="11" id="KW-1185">Reference proteome</keyword>
<evidence type="ECO:0000256" key="8">
    <source>
        <dbReference type="ARBA" id="ARBA00022801"/>
    </source>
</evidence>
<evidence type="ECO:0000256" key="1">
    <source>
        <dbReference type="ARBA" id="ARBA00001941"/>
    </source>
</evidence>
<comment type="cofactor">
    <cofactor evidence="1">
        <name>Co(2+)</name>
        <dbReference type="ChEBI" id="CHEBI:48828"/>
    </cofactor>
</comment>
<gene>
    <name evidence="10" type="primary">pepS</name>
    <name evidence="10" type="ORF">WOSG25_030710</name>
</gene>
<dbReference type="GO" id="GO:0004177">
    <property type="term" value="F:aminopeptidase activity"/>
    <property type="evidence" value="ECO:0007669"/>
    <property type="project" value="UniProtKB-KW"/>
</dbReference>
<dbReference type="AlphaFoldDB" id="A0A069CSL4"/>
<dbReference type="eggNOG" id="COG2309">
    <property type="taxonomic scope" value="Bacteria"/>
</dbReference>
<evidence type="ECO:0000313" key="10">
    <source>
        <dbReference type="EMBL" id="GAK30474.1"/>
    </source>
</evidence>
<dbReference type="InterPro" id="IPR035097">
    <property type="entry name" value="M29_N-terminal"/>
</dbReference>
<keyword evidence="5 10" id="KW-0031">Aminopeptidase</keyword>
<keyword evidence="6" id="KW-0645">Protease</keyword>
<dbReference type="Pfam" id="PF02073">
    <property type="entry name" value="Peptidase_M29"/>
    <property type="match status" value="1"/>
</dbReference>
<evidence type="ECO:0000256" key="5">
    <source>
        <dbReference type="ARBA" id="ARBA00022438"/>
    </source>
</evidence>
<dbReference type="GO" id="GO:0008237">
    <property type="term" value="F:metallopeptidase activity"/>
    <property type="evidence" value="ECO:0007669"/>
    <property type="project" value="UniProtKB-KW"/>
</dbReference>
<dbReference type="GO" id="GO:0046872">
    <property type="term" value="F:metal ion binding"/>
    <property type="evidence" value="ECO:0007669"/>
    <property type="project" value="UniProtKB-KW"/>
</dbReference>
<accession>A0A069CSL4</accession>
<keyword evidence="7" id="KW-0479">Metal-binding</keyword>
<evidence type="ECO:0000313" key="11">
    <source>
        <dbReference type="Proteomes" id="UP000030643"/>
    </source>
</evidence>
<dbReference type="STRING" id="1329250.WOSG25_030710"/>
<keyword evidence="8" id="KW-0378">Hydrolase</keyword>
<dbReference type="GO" id="GO:0006508">
    <property type="term" value="P:proteolysis"/>
    <property type="evidence" value="ECO:0007669"/>
    <property type="project" value="UniProtKB-KW"/>
</dbReference>
<proteinExistence type="inferred from homology"/>
<comment type="cofactor">
    <cofactor evidence="3">
        <name>Zn(2+)</name>
        <dbReference type="ChEBI" id="CHEBI:29105"/>
    </cofactor>
</comment>
<evidence type="ECO:0000256" key="4">
    <source>
        <dbReference type="ARBA" id="ARBA00008236"/>
    </source>
</evidence>
<dbReference type="PANTHER" id="PTHR34448">
    <property type="entry name" value="AMINOPEPTIDASE"/>
    <property type="match status" value="1"/>
</dbReference>
<dbReference type="EMBL" id="DF820486">
    <property type="protein sequence ID" value="GAK30474.1"/>
    <property type="molecule type" value="Genomic_DNA"/>
</dbReference>
<dbReference type="PRINTS" id="PR00919">
    <property type="entry name" value="THERMOPTASE"/>
</dbReference>
<comment type="similarity">
    <text evidence="4">Belongs to the peptidase M29 family.</text>
</comment>
<keyword evidence="9" id="KW-0482">Metalloprotease</keyword>